<keyword evidence="1" id="KW-1133">Transmembrane helix</keyword>
<keyword evidence="3" id="KW-1185">Reference proteome</keyword>
<keyword evidence="1" id="KW-0812">Transmembrane</keyword>
<reference evidence="2 3" key="1">
    <citation type="submission" date="2024-02" db="EMBL/GenBank/DDBJ databases">
        <title>Deinococcus xinjiangensis NBRC 107630.</title>
        <authorList>
            <person name="Ichikawa N."/>
            <person name="Katano-Makiyama Y."/>
            <person name="Hidaka K."/>
        </authorList>
    </citation>
    <scope>NUCLEOTIDE SEQUENCE [LARGE SCALE GENOMIC DNA]</scope>
    <source>
        <strain evidence="2 3">NBRC 107630</strain>
    </source>
</reference>
<name>A0ABP9V5C1_9DEIO</name>
<protein>
    <submittedName>
        <fullName evidence="2">Uncharacterized protein</fullName>
    </submittedName>
</protein>
<gene>
    <name evidence="2" type="ORF">Dxin01_00205</name>
</gene>
<keyword evidence="1" id="KW-0472">Membrane</keyword>
<dbReference type="NCBIfam" id="TIGR03382">
    <property type="entry name" value="GC_trans_RRR"/>
    <property type="match status" value="1"/>
</dbReference>
<accession>A0ABP9V5C1</accession>
<comment type="caution">
    <text evidence="2">The sequence shown here is derived from an EMBL/GenBank/DDBJ whole genome shotgun (WGS) entry which is preliminary data.</text>
</comment>
<organism evidence="2 3">
    <name type="scientific">Deinococcus xinjiangensis</name>
    <dbReference type="NCBI Taxonomy" id="457454"/>
    <lineage>
        <taxon>Bacteria</taxon>
        <taxon>Thermotogati</taxon>
        <taxon>Deinococcota</taxon>
        <taxon>Deinococci</taxon>
        <taxon>Deinococcales</taxon>
        <taxon>Deinococcaceae</taxon>
        <taxon>Deinococcus</taxon>
    </lineage>
</organism>
<evidence type="ECO:0000313" key="3">
    <source>
        <dbReference type="Proteomes" id="UP001458946"/>
    </source>
</evidence>
<sequence>MMLHEVVGLSLVLGWLLLAGLAWLGRPRK</sequence>
<proteinExistence type="predicted"/>
<dbReference type="EMBL" id="BAABRN010000001">
    <property type="protein sequence ID" value="GAA5500484.1"/>
    <property type="molecule type" value="Genomic_DNA"/>
</dbReference>
<evidence type="ECO:0000313" key="2">
    <source>
        <dbReference type="EMBL" id="GAA5500484.1"/>
    </source>
</evidence>
<evidence type="ECO:0000256" key="1">
    <source>
        <dbReference type="SAM" id="Phobius"/>
    </source>
</evidence>
<feature type="transmembrane region" description="Helical" evidence="1">
    <location>
        <begin position="6"/>
        <end position="24"/>
    </location>
</feature>
<dbReference type="InterPro" id="IPR017756">
    <property type="entry name" value="TM_Gly-Cys-Arg_CS"/>
</dbReference>
<dbReference type="Proteomes" id="UP001458946">
    <property type="component" value="Unassembled WGS sequence"/>
</dbReference>